<accession>A0AAD6WKC8</accession>
<keyword evidence="3" id="KW-1185">Reference proteome</keyword>
<gene>
    <name evidence="2" type="ORF">NC653_004310</name>
</gene>
<comment type="caution">
    <text evidence="2">The sequence shown here is derived from an EMBL/GenBank/DDBJ whole genome shotgun (WGS) entry which is preliminary data.</text>
</comment>
<evidence type="ECO:0000313" key="3">
    <source>
        <dbReference type="Proteomes" id="UP001164929"/>
    </source>
</evidence>
<proteinExistence type="predicted"/>
<dbReference type="EMBL" id="JAQIZT010000001">
    <property type="protein sequence ID" value="KAJ7014976.1"/>
    <property type="molecule type" value="Genomic_DNA"/>
</dbReference>
<feature type="transmembrane region" description="Helical" evidence="1">
    <location>
        <begin position="6"/>
        <end position="30"/>
    </location>
</feature>
<evidence type="ECO:0000256" key="1">
    <source>
        <dbReference type="SAM" id="Phobius"/>
    </source>
</evidence>
<dbReference type="AlphaFoldDB" id="A0AAD6WKC8"/>
<evidence type="ECO:0000313" key="2">
    <source>
        <dbReference type="EMBL" id="KAJ7014976.1"/>
    </source>
</evidence>
<dbReference type="Proteomes" id="UP001164929">
    <property type="component" value="Chromosome 1"/>
</dbReference>
<keyword evidence="1" id="KW-0812">Transmembrane</keyword>
<keyword evidence="1" id="KW-1133">Transmembrane helix</keyword>
<sequence length="96" mass="11189">MLALLYFMFIYASIILDSFFIFILHTSLFATPASFSYQRVDHDIACLFFLQSLSYSVLGLDAGTISNLLALSPNKEDCEARRAWRGWRRQERSRQR</sequence>
<reference evidence="2 3" key="1">
    <citation type="journal article" date="2023" name="Mol. Ecol. Resour.">
        <title>Chromosome-level genome assembly of a triploid poplar Populus alba 'Berolinensis'.</title>
        <authorList>
            <person name="Chen S."/>
            <person name="Yu Y."/>
            <person name="Wang X."/>
            <person name="Wang S."/>
            <person name="Zhang T."/>
            <person name="Zhou Y."/>
            <person name="He R."/>
            <person name="Meng N."/>
            <person name="Wang Y."/>
            <person name="Liu W."/>
            <person name="Liu Z."/>
            <person name="Liu J."/>
            <person name="Guo Q."/>
            <person name="Huang H."/>
            <person name="Sederoff R.R."/>
            <person name="Wang G."/>
            <person name="Qu G."/>
            <person name="Chen S."/>
        </authorList>
    </citation>
    <scope>NUCLEOTIDE SEQUENCE [LARGE SCALE GENOMIC DNA]</scope>
    <source>
        <strain evidence="2">SC-2020</strain>
    </source>
</reference>
<keyword evidence="1" id="KW-0472">Membrane</keyword>
<name>A0AAD6WKC8_9ROSI</name>
<protein>
    <submittedName>
        <fullName evidence="2">Uncharacterized protein</fullName>
    </submittedName>
</protein>
<organism evidence="2 3">
    <name type="scientific">Populus alba x Populus x berolinensis</name>
    <dbReference type="NCBI Taxonomy" id="444605"/>
    <lineage>
        <taxon>Eukaryota</taxon>
        <taxon>Viridiplantae</taxon>
        <taxon>Streptophyta</taxon>
        <taxon>Embryophyta</taxon>
        <taxon>Tracheophyta</taxon>
        <taxon>Spermatophyta</taxon>
        <taxon>Magnoliopsida</taxon>
        <taxon>eudicotyledons</taxon>
        <taxon>Gunneridae</taxon>
        <taxon>Pentapetalae</taxon>
        <taxon>rosids</taxon>
        <taxon>fabids</taxon>
        <taxon>Malpighiales</taxon>
        <taxon>Salicaceae</taxon>
        <taxon>Saliceae</taxon>
        <taxon>Populus</taxon>
    </lineage>
</organism>